<dbReference type="InterPro" id="IPR003309">
    <property type="entry name" value="SCAN_dom"/>
</dbReference>
<organism evidence="3 4">
    <name type="scientific">Alligator mississippiensis</name>
    <name type="common">American alligator</name>
    <dbReference type="NCBI Taxonomy" id="8496"/>
    <lineage>
        <taxon>Eukaryota</taxon>
        <taxon>Metazoa</taxon>
        <taxon>Chordata</taxon>
        <taxon>Craniata</taxon>
        <taxon>Vertebrata</taxon>
        <taxon>Euteleostomi</taxon>
        <taxon>Archelosauria</taxon>
        <taxon>Archosauria</taxon>
        <taxon>Crocodylia</taxon>
        <taxon>Alligatoridae</taxon>
        <taxon>Alligatorinae</taxon>
        <taxon>Alligator</taxon>
    </lineage>
</organism>
<feature type="domain" description="SCAN box" evidence="2">
    <location>
        <begin position="248"/>
        <end position="310"/>
    </location>
</feature>
<feature type="region of interest" description="Disordered" evidence="1">
    <location>
        <begin position="1"/>
        <end position="38"/>
    </location>
</feature>
<evidence type="ECO:0000256" key="1">
    <source>
        <dbReference type="SAM" id="MobiDB-lite"/>
    </source>
</evidence>
<dbReference type="Gene3D" id="1.10.4020.10">
    <property type="entry name" value="DNA breaking-rejoining enzymes"/>
    <property type="match status" value="1"/>
</dbReference>
<sequence length="329" mass="37412">MTNGSITVVRRQDVGEVEPHERGAEGATKNKQQGKQDQNIVLLIKMKPIKDVAGKAPGAPLQGLSSTHPSIPRKSWQGLSRSYTHDERHAGLQLGALAGNGIEEETLEANAAMEVNLNAQMDLLGQTLHAVTKVLEVQQQQAIQQQDWMCRNWTTFCMHWMTLEDDVEAYIEAFERTPIQMGLDRLQWTTQLRALVVGKAQAAYRALPREDAYDYDKVKTAILCHLELTPEHYQKLFCAKKSKEDRKPHHLMQLLKDLLDKWVPPGKIDWATLADQILLEQFIKDLEEDTQLWVRHHLLQTAMEALQIVEAFVASEGEVLMEKRTEAPR</sequence>
<reference evidence="3 4" key="1">
    <citation type="journal article" date="2012" name="Genome Biol.">
        <title>Sequencing three crocodilian genomes to illuminate the evolution of archosaurs and amniotes.</title>
        <authorList>
            <person name="St John J.A."/>
            <person name="Braun E.L."/>
            <person name="Isberg S.R."/>
            <person name="Miles L.G."/>
            <person name="Chong A.Y."/>
            <person name="Gongora J."/>
            <person name="Dalzell P."/>
            <person name="Moran C."/>
            <person name="Bed'hom B."/>
            <person name="Abzhanov A."/>
            <person name="Burgess S.C."/>
            <person name="Cooksey A.M."/>
            <person name="Castoe T.A."/>
            <person name="Crawford N.G."/>
            <person name="Densmore L.D."/>
            <person name="Drew J.C."/>
            <person name="Edwards S.V."/>
            <person name="Faircloth B.C."/>
            <person name="Fujita M.K."/>
            <person name="Greenwold M.J."/>
            <person name="Hoffmann F.G."/>
            <person name="Howard J.M."/>
            <person name="Iguchi T."/>
            <person name="Janes D.E."/>
            <person name="Khan S.Y."/>
            <person name="Kohno S."/>
            <person name="de Koning A.J."/>
            <person name="Lance S.L."/>
            <person name="McCarthy F.M."/>
            <person name="McCormack J.E."/>
            <person name="Merchant M.E."/>
            <person name="Peterson D.G."/>
            <person name="Pollock D.D."/>
            <person name="Pourmand N."/>
            <person name="Raney B.J."/>
            <person name="Roessler K.A."/>
            <person name="Sanford J.R."/>
            <person name="Sawyer R.H."/>
            <person name="Schmidt C.J."/>
            <person name="Triplett E.W."/>
            <person name="Tuberville T.D."/>
            <person name="Venegas-Anaya M."/>
            <person name="Howard J.T."/>
            <person name="Jarvis E.D."/>
            <person name="Guillette L.J.Jr."/>
            <person name="Glenn T.C."/>
            <person name="Green R.E."/>
            <person name="Ray D.A."/>
        </authorList>
    </citation>
    <scope>NUCLEOTIDE SEQUENCE [LARGE SCALE GENOMIC DNA]</scope>
    <source>
        <strain evidence="3">KSC_2009_1</strain>
    </source>
</reference>
<gene>
    <name evidence="3" type="ORF">Y1Q_0016276</name>
</gene>
<dbReference type="EMBL" id="AKHW03006640">
    <property type="protein sequence ID" value="KYO19274.1"/>
    <property type="molecule type" value="Genomic_DNA"/>
</dbReference>
<dbReference type="Pfam" id="PF02023">
    <property type="entry name" value="SCAN"/>
    <property type="match status" value="1"/>
</dbReference>
<feature type="compositionally biased region" description="Basic and acidic residues" evidence="1">
    <location>
        <begin position="10"/>
        <end position="24"/>
    </location>
</feature>
<dbReference type="PANTHER" id="PTHR46888:SF1">
    <property type="entry name" value="RIBONUCLEASE H"/>
    <property type="match status" value="1"/>
</dbReference>
<feature type="compositionally biased region" description="Polar residues" evidence="1">
    <location>
        <begin position="29"/>
        <end position="38"/>
    </location>
</feature>
<dbReference type="PROSITE" id="PS50804">
    <property type="entry name" value="SCAN_BOX"/>
    <property type="match status" value="1"/>
</dbReference>
<evidence type="ECO:0000313" key="4">
    <source>
        <dbReference type="Proteomes" id="UP000050525"/>
    </source>
</evidence>
<dbReference type="InterPro" id="IPR038269">
    <property type="entry name" value="SCAN_sf"/>
</dbReference>
<dbReference type="PANTHER" id="PTHR46888">
    <property type="entry name" value="ZINC KNUCKLE DOMAINCONTAINING PROTEIN-RELATED"/>
    <property type="match status" value="1"/>
</dbReference>
<protein>
    <recommendedName>
        <fullName evidence="2">SCAN box domain-containing protein</fullName>
    </recommendedName>
</protein>
<feature type="region of interest" description="Disordered" evidence="1">
    <location>
        <begin position="54"/>
        <end position="82"/>
    </location>
</feature>
<accession>A0A151M428</accession>
<proteinExistence type="predicted"/>
<evidence type="ECO:0000259" key="2">
    <source>
        <dbReference type="PROSITE" id="PS50804"/>
    </source>
</evidence>
<keyword evidence="4" id="KW-1185">Reference proteome</keyword>
<evidence type="ECO:0000313" key="3">
    <source>
        <dbReference type="EMBL" id="KYO19274.1"/>
    </source>
</evidence>
<dbReference type="Proteomes" id="UP000050525">
    <property type="component" value="Unassembled WGS sequence"/>
</dbReference>
<comment type="caution">
    <text evidence="3">The sequence shown here is derived from an EMBL/GenBank/DDBJ whole genome shotgun (WGS) entry which is preliminary data.</text>
</comment>
<dbReference type="SUPFAM" id="SSF47353">
    <property type="entry name" value="Retrovirus capsid dimerization domain-like"/>
    <property type="match status" value="1"/>
</dbReference>
<dbReference type="AlphaFoldDB" id="A0A151M428"/>
<name>A0A151M428_ALLMI</name>